<feature type="domain" description="ANTAR" evidence="5">
    <location>
        <begin position="172"/>
        <end position="233"/>
    </location>
</feature>
<protein>
    <submittedName>
        <fullName evidence="6">GAF and ANTAR domain-containing protein</fullName>
    </submittedName>
</protein>
<dbReference type="InterPro" id="IPR012074">
    <property type="entry name" value="GAF_ANTAR"/>
</dbReference>
<dbReference type="InterPro" id="IPR036388">
    <property type="entry name" value="WH-like_DNA-bd_sf"/>
</dbReference>
<dbReference type="Pfam" id="PF13185">
    <property type="entry name" value="GAF_2"/>
    <property type="match status" value="1"/>
</dbReference>
<gene>
    <name evidence="6" type="ORF">GCM10009784_25950</name>
</gene>
<dbReference type="Gene3D" id="1.10.10.10">
    <property type="entry name" value="Winged helix-like DNA-binding domain superfamily/Winged helix DNA-binding domain"/>
    <property type="match status" value="1"/>
</dbReference>
<evidence type="ECO:0000313" key="6">
    <source>
        <dbReference type="EMBL" id="GAA2177018.1"/>
    </source>
</evidence>
<dbReference type="SMART" id="SM01012">
    <property type="entry name" value="ANTAR"/>
    <property type="match status" value="1"/>
</dbReference>
<proteinExistence type="predicted"/>
<dbReference type="InterPro" id="IPR029016">
    <property type="entry name" value="GAF-like_dom_sf"/>
</dbReference>
<sequence>MNVTGEVEENSIRGELQDLVLESAQIDEFLDGMVKIAARELGEITGKTMYSAVTLLRPKRAATVASSSPEARNMDEVQYAFDDGPCLRAAREHTTVVVQDFKEEERFGEYTGAVAGHGIRSALGVPILLEGDANAGLDLYCREPLAFNAESIDAAEQFARRASRSLQIAVRVATLMEHSQHMSVAMENRTTIDLAVGIIMGQNRCSQDEAVNILKAASNARNVKLHAVAAAVVESVNNASATTHFEA</sequence>
<dbReference type="Pfam" id="PF03861">
    <property type="entry name" value="ANTAR"/>
    <property type="match status" value="1"/>
</dbReference>
<evidence type="ECO:0000256" key="2">
    <source>
        <dbReference type="ARBA" id="ARBA00022777"/>
    </source>
</evidence>
<reference evidence="6 7" key="1">
    <citation type="journal article" date="2019" name="Int. J. Syst. Evol. Microbiol.">
        <title>The Global Catalogue of Microorganisms (GCM) 10K type strain sequencing project: providing services to taxonomists for standard genome sequencing and annotation.</title>
        <authorList>
            <consortium name="The Broad Institute Genomics Platform"/>
            <consortium name="The Broad Institute Genome Sequencing Center for Infectious Disease"/>
            <person name="Wu L."/>
            <person name="Ma J."/>
        </authorList>
    </citation>
    <scope>NUCLEOTIDE SEQUENCE [LARGE SCALE GENOMIC DNA]</scope>
    <source>
        <strain evidence="6 7">JCM 14917</strain>
    </source>
</reference>
<comment type="caution">
    <text evidence="6">The sequence shown here is derived from an EMBL/GenBank/DDBJ whole genome shotgun (WGS) entry which is preliminary data.</text>
</comment>
<dbReference type="InterPro" id="IPR005561">
    <property type="entry name" value="ANTAR"/>
</dbReference>
<accession>A0ABN3B0S4</accession>
<dbReference type="SUPFAM" id="SSF55781">
    <property type="entry name" value="GAF domain-like"/>
    <property type="match status" value="1"/>
</dbReference>
<keyword evidence="3" id="KW-0805">Transcription regulation</keyword>
<dbReference type="Gene3D" id="3.30.450.40">
    <property type="match status" value="1"/>
</dbReference>
<evidence type="ECO:0000256" key="1">
    <source>
        <dbReference type="ARBA" id="ARBA00022679"/>
    </source>
</evidence>
<keyword evidence="4" id="KW-0804">Transcription</keyword>
<dbReference type="SMART" id="SM00065">
    <property type="entry name" value="GAF"/>
    <property type="match status" value="1"/>
</dbReference>
<keyword evidence="2" id="KW-0418">Kinase</keyword>
<dbReference type="InterPro" id="IPR011006">
    <property type="entry name" value="CheY-like_superfamily"/>
</dbReference>
<dbReference type="PIRSF" id="PIRSF036625">
    <property type="entry name" value="GAF_ANTAR"/>
    <property type="match status" value="1"/>
</dbReference>
<dbReference type="InterPro" id="IPR003018">
    <property type="entry name" value="GAF"/>
</dbReference>
<evidence type="ECO:0000313" key="7">
    <source>
        <dbReference type="Proteomes" id="UP001500974"/>
    </source>
</evidence>
<dbReference type="PROSITE" id="PS50921">
    <property type="entry name" value="ANTAR"/>
    <property type="match status" value="1"/>
</dbReference>
<name>A0ABN3B0S4_9MICC</name>
<keyword evidence="1" id="KW-0808">Transferase</keyword>
<keyword evidence="7" id="KW-1185">Reference proteome</keyword>
<evidence type="ECO:0000256" key="4">
    <source>
        <dbReference type="ARBA" id="ARBA00023163"/>
    </source>
</evidence>
<evidence type="ECO:0000259" key="5">
    <source>
        <dbReference type="PROSITE" id="PS50921"/>
    </source>
</evidence>
<evidence type="ECO:0000256" key="3">
    <source>
        <dbReference type="ARBA" id="ARBA00023015"/>
    </source>
</evidence>
<dbReference type="SUPFAM" id="SSF52172">
    <property type="entry name" value="CheY-like"/>
    <property type="match status" value="1"/>
</dbReference>
<organism evidence="6 7">
    <name type="scientific">Arthrobacter parietis</name>
    <dbReference type="NCBI Taxonomy" id="271434"/>
    <lineage>
        <taxon>Bacteria</taxon>
        <taxon>Bacillati</taxon>
        <taxon>Actinomycetota</taxon>
        <taxon>Actinomycetes</taxon>
        <taxon>Micrococcales</taxon>
        <taxon>Micrococcaceae</taxon>
        <taxon>Arthrobacter</taxon>
    </lineage>
</organism>
<dbReference type="Proteomes" id="UP001500974">
    <property type="component" value="Unassembled WGS sequence"/>
</dbReference>
<dbReference type="EMBL" id="BAAAON010000003">
    <property type="protein sequence ID" value="GAA2177018.1"/>
    <property type="molecule type" value="Genomic_DNA"/>
</dbReference>